<dbReference type="EMBL" id="JADBEO010000013">
    <property type="protein sequence ID" value="MDR4306583.1"/>
    <property type="molecule type" value="Genomic_DNA"/>
</dbReference>
<evidence type="ECO:0000256" key="3">
    <source>
        <dbReference type="ARBA" id="ARBA00022729"/>
    </source>
</evidence>
<dbReference type="PANTHER" id="PTHR30024:SF47">
    <property type="entry name" value="TAURINE-BINDING PERIPLASMIC PROTEIN"/>
    <property type="match status" value="1"/>
</dbReference>
<accession>A0ABU1DEX3</accession>
<evidence type="ECO:0000256" key="4">
    <source>
        <dbReference type="SAM" id="SignalP"/>
    </source>
</evidence>
<dbReference type="InterPro" id="IPR015168">
    <property type="entry name" value="SsuA/THI5"/>
</dbReference>
<evidence type="ECO:0000313" key="6">
    <source>
        <dbReference type="EMBL" id="MDR4306583.1"/>
    </source>
</evidence>
<dbReference type="PANTHER" id="PTHR30024">
    <property type="entry name" value="ALIPHATIC SULFONATES-BINDING PROTEIN-RELATED"/>
    <property type="match status" value="1"/>
</dbReference>
<evidence type="ECO:0000313" key="7">
    <source>
        <dbReference type="Proteomes" id="UP001181622"/>
    </source>
</evidence>
<dbReference type="NCBIfam" id="TIGR03427">
    <property type="entry name" value="ABC_peri_uca"/>
    <property type="match status" value="1"/>
</dbReference>
<organism evidence="6 7">
    <name type="scientific">Chelatococcus sambhunathii</name>
    <dbReference type="NCBI Taxonomy" id="363953"/>
    <lineage>
        <taxon>Bacteria</taxon>
        <taxon>Pseudomonadati</taxon>
        <taxon>Pseudomonadota</taxon>
        <taxon>Alphaproteobacteria</taxon>
        <taxon>Hyphomicrobiales</taxon>
        <taxon>Chelatococcaceae</taxon>
        <taxon>Chelatococcus</taxon>
    </lineage>
</organism>
<keyword evidence="3 4" id="KW-0732">Signal</keyword>
<dbReference type="Pfam" id="PF09084">
    <property type="entry name" value="NMT1"/>
    <property type="match status" value="1"/>
</dbReference>
<comment type="caution">
    <text evidence="6">The sequence shown here is derived from an EMBL/GenBank/DDBJ whole genome shotgun (WGS) entry which is preliminary data.</text>
</comment>
<name>A0ABU1DEX3_9HYPH</name>
<protein>
    <submittedName>
        <fullName evidence="6">ABC transporter substrate-binding protein</fullName>
    </submittedName>
</protein>
<dbReference type="InterPro" id="IPR017793">
    <property type="entry name" value="ABC_transptr_urea-assoc_sub-bd"/>
</dbReference>
<evidence type="ECO:0000256" key="1">
    <source>
        <dbReference type="ARBA" id="ARBA00004418"/>
    </source>
</evidence>
<proteinExistence type="inferred from homology"/>
<dbReference type="Gene3D" id="3.40.190.10">
    <property type="entry name" value="Periplasmic binding protein-like II"/>
    <property type="match status" value="2"/>
</dbReference>
<gene>
    <name evidence="6" type="ORF">IHQ68_08130</name>
</gene>
<feature type="signal peptide" evidence="4">
    <location>
        <begin position="1"/>
        <end position="19"/>
    </location>
</feature>
<feature type="chain" id="PRO_5047139603" evidence="4">
    <location>
        <begin position="20"/>
        <end position="360"/>
    </location>
</feature>
<sequence length="360" mass="38575">MKRIARCVAAAMAVGLAWAAGAGGPAEAAAKKTFKIGYNVYIGFMPLSWMQSSGVMKKWSEKYGVDVQLVQINDYVAGINQFIAGDLDAVGLTNMDQLVMPAAGGVDSSLFLITDYSNGNDAIVSKTAKSVKELRGEELHLLQFSVSHYLLNRALALNGMKLSDVKTTNISDAEITAAFVTQPAMKHAVAWKPMVPDMVKGAKGSEIIFDSSKIPGEIMDIFIAKTETLKDHPEFAKAFVGAWYETLGKLKAGGAEAEPVRTALAPALGTDDAGLTSQIDTTHFFFGAQEAADFLTAPKTKEIWDYVRTFCFEQGLYGQGADSVDAIGIQHPDGSVMGSQKSVKIRIDPSFTKLAAEGKL</sequence>
<evidence type="ECO:0000259" key="5">
    <source>
        <dbReference type="Pfam" id="PF09084"/>
    </source>
</evidence>
<dbReference type="RefSeq" id="WP_309390588.1">
    <property type="nucleotide sequence ID" value="NZ_JADBEO010000013.1"/>
</dbReference>
<keyword evidence="7" id="KW-1185">Reference proteome</keyword>
<comment type="subcellular location">
    <subcellularLocation>
        <location evidence="1">Periplasm</location>
    </subcellularLocation>
</comment>
<dbReference type="Proteomes" id="UP001181622">
    <property type="component" value="Unassembled WGS sequence"/>
</dbReference>
<reference evidence="6" key="1">
    <citation type="submission" date="2020-10" db="EMBL/GenBank/DDBJ databases">
        <authorList>
            <person name="Abbas A."/>
            <person name="Razzaq R."/>
            <person name="Waqas M."/>
            <person name="Abbas N."/>
            <person name="Nielsen T.K."/>
            <person name="Hansen L.H."/>
            <person name="Hussain S."/>
            <person name="Shahid M."/>
        </authorList>
    </citation>
    <scope>NUCLEOTIDE SEQUENCE</scope>
    <source>
        <strain evidence="6">S14</strain>
    </source>
</reference>
<evidence type="ECO:0000256" key="2">
    <source>
        <dbReference type="ARBA" id="ARBA00010742"/>
    </source>
</evidence>
<comment type="similarity">
    <text evidence="2">Belongs to the bacterial solute-binding protein SsuA/TauA family.</text>
</comment>
<feature type="domain" description="SsuA/THI5-like" evidence="5">
    <location>
        <begin position="59"/>
        <end position="243"/>
    </location>
</feature>
<dbReference type="SUPFAM" id="SSF53850">
    <property type="entry name" value="Periplasmic binding protein-like II"/>
    <property type="match status" value="1"/>
</dbReference>